<dbReference type="Proteomes" id="UP000095284">
    <property type="component" value="Unplaced"/>
</dbReference>
<feature type="region of interest" description="Disordered" evidence="1">
    <location>
        <begin position="1"/>
        <end position="22"/>
    </location>
</feature>
<evidence type="ECO:0000313" key="3">
    <source>
        <dbReference type="WBParaSite" id="BXY_0286700.1"/>
    </source>
</evidence>
<name>A0A1I7RQ75_BURXY</name>
<evidence type="ECO:0000256" key="1">
    <source>
        <dbReference type="SAM" id="MobiDB-lite"/>
    </source>
</evidence>
<dbReference type="AlphaFoldDB" id="A0A1I7RQ75"/>
<evidence type="ECO:0000313" key="2">
    <source>
        <dbReference type="Proteomes" id="UP000095284"/>
    </source>
</evidence>
<dbReference type="WBParaSite" id="BXY_0286700.1">
    <property type="protein sequence ID" value="BXY_0286700.1"/>
    <property type="gene ID" value="BXY_0286700"/>
</dbReference>
<proteinExistence type="predicted"/>
<protein>
    <submittedName>
        <fullName evidence="3">Uncharacterized protein</fullName>
    </submittedName>
</protein>
<organism evidence="2 3">
    <name type="scientific">Bursaphelenchus xylophilus</name>
    <name type="common">Pinewood nematode worm</name>
    <name type="synonym">Aphelenchoides xylophilus</name>
    <dbReference type="NCBI Taxonomy" id="6326"/>
    <lineage>
        <taxon>Eukaryota</taxon>
        <taxon>Metazoa</taxon>
        <taxon>Ecdysozoa</taxon>
        <taxon>Nematoda</taxon>
        <taxon>Chromadorea</taxon>
        <taxon>Rhabditida</taxon>
        <taxon>Tylenchina</taxon>
        <taxon>Tylenchomorpha</taxon>
        <taxon>Aphelenchoidea</taxon>
        <taxon>Aphelenchoididae</taxon>
        <taxon>Bursaphelenchus</taxon>
    </lineage>
</organism>
<accession>A0A1I7RQ75</accession>
<sequence>MPSDLKRSRGGGEPPPAFSSRNPPVIRLAAIRNRESNRRAHRGLARFSAIPDCILVTVLGPCPHPGGCYDPVIGGRLHVTKQCIVLGQNGVAGESIQLDLVVLCPPFAGVLWGERHSTVIQKYSAENANLVTSVLENRHGSAVRI</sequence>
<reference evidence="3" key="1">
    <citation type="submission" date="2016-11" db="UniProtKB">
        <authorList>
            <consortium name="WormBaseParasite"/>
        </authorList>
    </citation>
    <scope>IDENTIFICATION</scope>
</reference>